<keyword evidence="3" id="KW-0479">Metal-binding</keyword>
<comment type="catalytic activity">
    <reaction evidence="6">
        <text>hydrogencarbonate + H(+) = CO2 + H2O</text>
        <dbReference type="Rhea" id="RHEA:10748"/>
        <dbReference type="ChEBI" id="CHEBI:15377"/>
        <dbReference type="ChEBI" id="CHEBI:15378"/>
        <dbReference type="ChEBI" id="CHEBI:16526"/>
        <dbReference type="ChEBI" id="CHEBI:17544"/>
        <dbReference type="EC" id="4.2.1.1"/>
    </reaction>
</comment>
<dbReference type="Gene3D" id="3.10.200.10">
    <property type="entry name" value="Alpha carbonic anhydrase"/>
    <property type="match status" value="1"/>
</dbReference>
<dbReference type="SMART" id="SM01057">
    <property type="entry name" value="Carb_anhydrase"/>
    <property type="match status" value="1"/>
</dbReference>
<protein>
    <recommendedName>
        <fullName evidence="2">carbonic anhydrase</fullName>
        <ecNumber evidence="2">4.2.1.1</ecNumber>
    </recommendedName>
</protein>
<dbReference type="SUPFAM" id="SSF51069">
    <property type="entry name" value="Carbonic anhydrase"/>
    <property type="match status" value="1"/>
</dbReference>
<evidence type="ECO:0000256" key="2">
    <source>
        <dbReference type="ARBA" id="ARBA00012925"/>
    </source>
</evidence>
<evidence type="ECO:0000256" key="5">
    <source>
        <dbReference type="ARBA" id="ARBA00023239"/>
    </source>
</evidence>
<accession>A0A7I8W0V6</accession>
<organism evidence="9 10">
    <name type="scientific">Dimorphilus gyrociliatus</name>
    <dbReference type="NCBI Taxonomy" id="2664684"/>
    <lineage>
        <taxon>Eukaryota</taxon>
        <taxon>Metazoa</taxon>
        <taxon>Spiralia</taxon>
        <taxon>Lophotrochozoa</taxon>
        <taxon>Annelida</taxon>
        <taxon>Polychaeta</taxon>
        <taxon>Polychaeta incertae sedis</taxon>
        <taxon>Dinophilidae</taxon>
        <taxon>Dimorphilus</taxon>
    </lineage>
</organism>
<keyword evidence="5" id="KW-0456">Lyase</keyword>
<reference evidence="9 10" key="1">
    <citation type="submission" date="2020-08" db="EMBL/GenBank/DDBJ databases">
        <authorList>
            <person name="Hejnol A."/>
        </authorList>
    </citation>
    <scope>NUCLEOTIDE SEQUENCE [LARGE SCALE GENOMIC DNA]</scope>
</reference>
<dbReference type="GO" id="GO:0004089">
    <property type="term" value="F:carbonate dehydratase activity"/>
    <property type="evidence" value="ECO:0007669"/>
    <property type="project" value="UniProtKB-EC"/>
</dbReference>
<evidence type="ECO:0000256" key="4">
    <source>
        <dbReference type="ARBA" id="ARBA00022833"/>
    </source>
</evidence>
<dbReference type="CDD" id="cd00326">
    <property type="entry name" value="alpha_CA"/>
    <property type="match status" value="1"/>
</dbReference>
<dbReference type="Proteomes" id="UP000549394">
    <property type="component" value="Unassembled WGS sequence"/>
</dbReference>
<evidence type="ECO:0000256" key="1">
    <source>
        <dbReference type="ARBA" id="ARBA00010718"/>
    </source>
</evidence>
<dbReference type="OrthoDB" id="429145at2759"/>
<dbReference type="AlphaFoldDB" id="A0A7I8W0V6"/>
<name>A0A7I8W0V6_9ANNE</name>
<feature type="signal peptide" evidence="7">
    <location>
        <begin position="1"/>
        <end position="18"/>
    </location>
</feature>
<comment type="caution">
    <text evidence="9">The sequence shown here is derived from an EMBL/GenBank/DDBJ whole genome shotgun (WGS) entry which is preliminary data.</text>
</comment>
<dbReference type="PANTHER" id="PTHR18952">
    <property type="entry name" value="CARBONIC ANHYDRASE"/>
    <property type="match status" value="1"/>
</dbReference>
<evidence type="ECO:0000256" key="7">
    <source>
        <dbReference type="SAM" id="SignalP"/>
    </source>
</evidence>
<keyword evidence="10" id="KW-1185">Reference proteome</keyword>
<dbReference type="GO" id="GO:0008270">
    <property type="term" value="F:zinc ion binding"/>
    <property type="evidence" value="ECO:0007669"/>
    <property type="project" value="InterPro"/>
</dbReference>
<dbReference type="InterPro" id="IPR023561">
    <property type="entry name" value="Carbonic_anhydrase_a-class"/>
</dbReference>
<feature type="chain" id="PRO_5029479199" description="carbonic anhydrase" evidence="7">
    <location>
        <begin position="19"/>
        <end position="265"/>
    </location>
</feature>
<keyword evidence="4" id="KW-0862">Zinc</keyword>
<evidence type="ECO:0000313" key="9">
    <source>
        <dbReference type="EMBL" id="CAD5121797.1"/>
    </source>
</evidence>
<dbReference type="Pfam" id="PF00194">
    <property type="entry name" value="Carb_anhydrase"/>
    <property type="match status" value="1"/>
</dbReference>
<dbReference type="PANTHER" id="PTHR18952:SF265">
    <property type="entry name" value="CARBONIC ANHYDRASE"/>
    <property type="match status" value="1"/>
</dbReference>
<evidence type="ECO:0000259" key="8">
    <source>
        <dbReference type="PROSITE" id="PS51144"/>
    </source>
</evidence>
<feature type="domain" description="Alpha-carbonic anhydrase" evidence="8">
    <location>
        <begin position="19"/>
        <end position="262"/>
    </location>
</feature>
<comment type="similarity">
    <text evidence="1">Belongs to the alpha-carbonic anhydrase family.</text>
</comment>
<dbReference type="EMBL" id="CAJFCJ010000015">
    <property type="protein sequence ID" value="CAD5121797.1"/>
    <property type="molecule type" value="Genomic_DNA"/>
</dbReference>
<keyword evidence="7" id="KW-0732">Signal</keyword>
<dbReference type="EC" id="4.2.1.1" evidence="2"/>
<dbReference type="InterPro" id="IPR001148">
    <property type="entry name" value="CA_dom"/>
</dbReference>
<gene>
    <name evidence="9" type="ORF">DGYR_LOCUS9704</name>
</gene>
<evidence type="ECO:0000256" key="3">
    <source>
        <dbReference type="ARBA" id="ARBA00022723"/>
    </source>
</evidence>
<evidence type="ECO:0000313" key="10">
    <source>
        <dbReference type="Proteomes" id="UP000549394"/>
    </source>
</evidence>
<dbReference type="PROSITE" id="PS51144">
    <property type="entry name" value="ALPHA_CA_2"/>
    <property type="match status" value="1"/>
</dbReference>
<dbReference type="InterPro" id="IPR036398">
    <property type="entry name" value="CA_dom_sf"/>
</dbReference>
<sequence>MKLYSFLTIVGIFIRLNAYQFNYKKEGSDWKGTCANGEKQSPINIKEEEAFNLQTPPLKFHNIKKYLKGSRLINNGKTVRIHNQLEFFHISNGGLPGKYSIKYIDFHWGKGKGRGSEHRLSGISSDMEMQIVATKIGGKVKDLNYYAIFAFLFEAFPGTANDLPGALLDAFKNVKQVGKSRLISPITFKWLIGKQLGEFYRYKGSLTSPPCSENAIWTIFRKKRRISLFIKKVLNSIQLKKHEVANFRKIQPLNGRKVYKRVKKR</sequence>
<proteinExistence type="inferred from homology"/>
<dbReference type="GO" id="GO:0005886">
    <property type="term" value="C:plasma membrane"/>
    <property type="evidence" value="ECO:0007669"/>
    <property type="project" value="TreeGrafter"/>
</dbReference>
<evidence type="ECO:0000256" key="6">
    <source>
        <dbReference type="ARBA" id="ARBA00048348"/>
    </source>
</evidence>